<accession>A0ACB8EKC8</accession>
<organism evidence="1 2">
    <name type="scientific">Sphaerodactylus townsendi</name>
    <dbReference type="NCBI Taxonomy" id="933632"/>
    <lineage>
        <taxon>Eukaryota</taxon>
        <taxon>Metazoa</taxon>
        <taxon>Chordata</taxon>
        <taxon>Craniata</taxon>
        <taxon>Vertebrata</taxon>
        <taxon>Euteleostomi</taxon>
        <taxon>Lepidosauria</taxon>
        <taxon>Squamata</taxon>
        <taxon>Bifurcata</taxon>
        <taxon>Gekkota</taxon>
        <taxon>Sphaerodactylidae</taxon>
        <taxon>Sphaerodactylus</taxon>
    </lineage>
</organism>
<protein>
    <submittedName>
        <fullName evidence="1">Uncharacterized protein</fullName>
    </submittedName>
</protein>
<proteinExistence type="predicted"/>
<name>A0ACB8EKC8_9SAUR</name>
<gene>
    <name evidence="1" type="ORF">K3G42_028324</name>
</gene>
<keyword evidence="2" id="KW-1185">Reference proteome</keyword>
<evidence type="ECO:0000313" key="2">
    <source>
        <dbReference type="Proteomes" id="UP000827872"/>
    </source>
</evidence>
<evidence type="ECO:0000313" key="1">
    <source>
        <dbReference type="EMBL" id="KAH7992945.1"/>
    </source>
</evidence>
<dbReference type="EMBL" id="CM037616">
    <property type="protein sequence ID" value="KAH7992945.1"/>
    <property type="molecule type" value="Genomic_DNA"/>
</dbReference>
<comment type="caution">
    <text evidence="1">The sequence shown here is derived from an EMBL/GenBank/DDBJ whole genome shotgun (WGS) entry which is preliminary data.</text>
</comment>
<sequence>MEWDLELTGGQLGSVAVWICYFHGYREVCHSKFSTRLAEKDGVFKTESSITHSITETRPAAPAGHCAMPLNYTVEFSAVVALVPGKIQRKASRKLEQVPPQEKADDKLPFLQGVN</sequence>
<dbReference type="Proteomes" id="UP000827872">
    <property type="component" value="Linkage Group LG03"/>
</dbReference>
<reference evidence="1" key="1">
    <citation type="submission" date="2021-08" db="EMBL/GenBank/DDBJ databases">
        <title>The first chromosome-level gecko genome reveals the dynamic sex chromosomes of Neotropical dwarf geckos (Sphaerodactylidae: Sphaerodactylus).</title>
        <authorList>
            <person name="Pinto B.J."/>
            <person name="Keating S.E."/>
            <person name="Gamble T."/>
        </authorList>
    </citation>
    <scope>NUCLEOTIDE SEQUENCE</scope>
    <source>
        <strain evidence="1">TG3544</strain>
    </source>
</reference>